<dbReference type="SUPFAM" id="SSF53254">
    <property type="entry name" value="Phosphoglycerate mutase-like"/>
    <property type="match status" value="1"/>
</dbReference>
<dbReference type="InterPro" id="IPR013078">
    <property type="entry name" value="His_Pase_superF_clade-1"/>
</dbReference>
<feature type="binding site" evidence="2">
    <location>
        <position position="95"/>
    </location>
    <ligand>
        <name>substrate</name>
    </ligand>
</feature>
<evidence type="ECO:0000313" key="4">
    <source>
        <dbReference type="Proteomes" id="UP000231098"/>
    </source>
</evidence>
<proteinExistence type="predicted"/>
<dbReference type="Gene3D" id="3.40.50.1240">
    <property type="entry name" value="Phosphoglycerate mutase-like"/>
    <property type="match status" value="1"/>
</dbReference>
<comment type="caution">
    <text evidence="3">The sequence shown here is derived from an EMBL/GenBank/DDBJ whole genome shotgun (WGS) entry which is preliminary data.</text>
</comment>
<reference evidence="4" key="1">
    <citation type="submission" date="2017-09" db="EMBL/GenBank/DDBJ databases">
        <title>Depth-based differentiation of microbial function through sediment-hosted aquifers and enrichment of novel symbionts in the deep terrestrial subsurface.</title>
        <authorList>
            <person name="Probst A.J."/>
            <person name="Ladd B."/>
            <person name="Jarett J.K."/>
            <person name="Geller-Mcgrath D.E."/>
            <person name="Sieber C.M.K."/>
            <person name="Emerson J.B."/>
            <person name="Anantharaman K."/>
            <person name="Thomas B.C."/>
            <person name="Malmstrom R."/>
            <person name="Stieglmeier M."/>
            <person name="Klingl A."/>
            <person name="Woyke T."/>
            <person name="Ryan C.M."/>
            <person name="Banfield J.F."/>
        </authorList>
    </citation>
    <scope>NUCLEOTIDE SEQUENCE [LARGE SCALE GENOMIC DNA]</scope>
</reference>
<dbReference type="PANTHER" id="PTHR48100:SF1">
    <property type="entry name" value="HISTIDINE PHOSPHATASE FAMILY PROTEIN-RELATED"/>
    <property type="match status" value="1"/>
</dbReference>
<dbReference type="Proteomes" id="UP000231098">
    <property type="component" value="Unassembled WGS sequence"/>
</dbReference>
<dbReference type="Pfam" id="PF00300">
    <property type="entry name" value="His_Phos_1"/>
    <property type="match status" value="1"/>
</dbReference>
<dbReference type="EMBL" id="PEYV01000060">
    <property type="protein sequence ID" value="PIS21254.1"/>
    <property type="molecule type" value="Genomic_DNA"/>
</dbReference>
<evidence type="ECO:0000256" key="2">
    <source>
        <dbReference type="PIRSR" id="PIRSR613078-2"/>
    </source>
</evidence>
<dbReference type="GO" id="GO:0005737">
    <property type="term" value="C:cytoplasm"/>
    <property type="evidence" value="ECO:0007669"/>
    <property type="project" value="TreeGrafter"/>
</dbReference>
<dbReference type="InterPro" id="IPR029033">
    <property type="entry name" value="His_PPase_superfam"/>
</dbReference>
<feature type="active site" description="Proton donor/acceptor" evidence="1">
    <location>
        <position position="83"/>
    </location>
</feature>
<evidence type="ECO:0008006" key="5">
    <source>
        <dbReference type="Google" id="ProtNLM"/>
    </source>
</evidence>
<protein>
    <recommendedName>
        <fullName evidence="5">Histidine phosphatase family protein</fullName>
    </recommendedName>
</protein>
<evidence type="ECO:0000256" key="1">
    <source>
        <dbReference type="PIRSR" id="PIRSR613078-1"/>
    </source>
</evidence>
<dbReference type="PANTHER" id="PTHR48100">
    <property type="entry name" value="BROAD-SPECIFICITY PHOSPHATASE YOR283W-RELATED"/>
    <property type="match status" value="1"/>
</dbReference>
<evidence type="ECO:0000313" key="3">
    <source>
        <dbReference type="EMBL" id="PIS21254.1"/>
    </source>
</evidence>
<dbReference type="SMART" id="SM00855">
    <property type="entry name" value="PGAM"/>
    <property type="match status" value="1"/>
</dbReference>
<feature type="binding site" evidence="2">
    <location>
        <position position="59"/>
    </location>
    <ligand>
        <name>substrate</name>
    </ligand>
</feature>
<dbReference type="InterPro" id="IPR050275">
    <property type="entry name" value="PGM_Phosphatase"/>
</dbReference>
<feature type="active site" description="Tele-phosphohistidine intermediate" evidence="1">
    <location>
        <position position="8"/>
    </location>
</feature>
<name>A0A2H0X8L7_UNCKA</name>
<accession>A0A2H0X8L7</accession>
<dbReference type="AlphaFoldDB" id="A0A2H0X8L7"/>
<dbReference type="CDD" id="cd07067">
    <property type="entry name" value="HP_PGM_like"/>
    <property type="match status" value="1"/>
</dbReference>
<dbReference type="GO" id="GO:0016791">
    <property type="term" value="F:phosphatase activity"/>
    <property type="evidence" value="ECO:0007669"/>
    <property type="project" value="TreeGrafter"/>
</dbReference>
<gene>
    <name evidence="3" type="ORF">COT51_03720</name>
</gene>
<organism evidence="3 4">
    <name type="scientific">candidate division WWE3 bacterium CG08_land_8_20_14_0_20_41_15</name>
    <dbReference type="NCBI Taxonomy" id="1975086"/>
    <lineage>
        <taxon>Bacteria</taxon>
        <taxon>Katanobacteria</taxon>
    </lineage>
</organism>
<sequence length="193" mass="21807">MKILFIRHGEAVDDVENRYGGWADYPLSPKGIGQAEAAAEKLVPRKNEFQKVLSSPFKRAYQTAEIVSEKLNLPLEPFVYLKERNTYGLLCGEIKEEAQKKYSELVSAYENNEPVYGFEDYESFVLRIKELLRQLDKLNLKSIICLTHGKLIKALLSDFSGQKVGDLADNCLVEAELQNGNLKINKTEGVSFA</sequence>
<feature type="binding site" evidence="2">
    <location>
        <begin position="83"/>
        <end position="87"/>
    </location>
    <ligand>
        <name>substrate</name>
    </ligand>
</feature>
<dbReference type="PIRSF" id="PIRSF000709">
    <property type="entry name" value="6PFK_2-Ptase"/>
    <property type="match status" value="1"/>
</dbReference>